<dbReference type="PANTHER" id="PTHR15020">
    <property type="entry name" value="FLAVIN REDUCTASE-RELATED"/>
    <property type="match status" value="1"/>
</dbReference>
<keyword evidence="2" id="KW-0732">Signal</keyword>
<dbReference type="InParanoid" id="D8LEE1"/>
<feature type="compositionally biased region" description="Basic and acidic residues" evidence="1">
    <location>
        <begin position="579"/>
        <end position="592"/>
    </location>
</feature>
<feature type="region of interest" description="Disordered" evidence="1">
    <location>
        <begin position="27"/>
        <end position="46"/>
    </location>
</feature>
<evidence type="ECO:0000256" key="2">
    <source>
        <dbReference type="SAM" id="SignalP"/>
    </source>
</evidence>
<organism evidence="5 6">
    <name type="scientific">Ectocarpus siliculosus</name>
    <name type="common">Brown alga</name>
    <name type="synonym">Conferva siliculosa</name>
    <dbReference type="NCBI Taxonomy" id="2880"/>
    <lineage>
        <taxon>Eukaryota</taxon>
        <taxon>Sar</taxon>
        <taxon>Stramenopiles</taxon>
        <taxon>Ochrophyta</taxon>
        <taxon>PX clade</taxon>
        <taxon>Phaeophyceae</taxon>
        <taxon>Ectocarpales</taxon>
        <taxon>Ectocarpaceae</taxon>
        <taxon>Ectocarpus</taxon>
    </lineage>
</organism>
<dbReference type="InterPro" id="IPR013857">
    <property type="entry name" value="NADH-UbQ_OxRdtase-assoc_prot30"/>
</dbReference>
<dbReference type="InterPro" id="IPR016040">
    <property type="entry name" value="NAD(P)-bd_dom"/>
</dbReference>
<proteinExistence type="predicted"/>
<feature type="domain" description="NAD(P)-binding" evidence="4">
    <location>
        <begin position="416"/>
        <end position="514"/>
    </location>
</feature>
<sequence length="603" mass="63817">MIVKPCIAVSAAVGLTSSALVGALHASGPGGLPRGARGTATRGGQGMEATGSGFDLGDWFKQAFTPQTAAAVKKKAGTSTAKKAKAPSGRGCTDAVLVLGGTGKTGQKVVEALLKQKRDVVVASRSKESAAELYDASTPGLFVQSGVDVRDEATLKNKALFDGVTQVVSALGPRFGEEGSSSEAVDFQGVQSAIEAAEAFLEQGDGSSAAPGDQERVLVAPGDSGSDERGPGGAWQPLDDVIMGGRSSSAWQKGVGGGVLERQSGKTFGRWAGTLVTEGGGFCGTVIKDMPFDATGYDGIRIRVRGDGSRYKFRLKPDTKLDNTAERQYQAPFDTVKGEWIEVDLPFESFVAVKRNYVDFNAPRVNEGPAGGKMLSLGLVLSRFGFNEYPNPKYTAGAFQLDLMEISLYKKPRPNFVLVSSASAERYHRLTEEERKNDIPIVALNPGGILNWKYKAETSLRKSSLRHCVVRATGLIAEGKEGDESVRLQMGQGDTLSGRVSREEVGSTVAAALSSSYSAGKTFELRRDEAEDATGKTPDFTSLFRGLVLDEDRSLASAGGASLPLPPFAIVQDPPPPVTEERKQEILNDPRVKARTAASKKPE</sequence>
<keyword evidence="6" id="KW-1185">Reference proteome</keyword>
<evidence type="ECO:0000313" key="5">
    <source>
        <dbReference type="EMBL" id="CBN74227.1"/>
    </source>
</evidence>
<accession>D8LEE1</accession>
<feature type="region of interest" description="Disordered" evidence="1">
    <location>
        <begin position="560"/>
        <end position="603"/>
    </location>
</feature>
<dbReference type="InterPro" id="IPR008979">
    <property type="entry name" value="Galactose-bd-like_sf"/>
</dbReference>
<protein>
    <submittedName>
        <fullName evidence="5">NADH:ubiquinone oxidoreductase complex I</fullName>
    </submittedName>
</protein>
<dbReference type="Pfam" id="PF13460">
    <property type="entry name" value="NAD_binding_10"/>
    <property type="match status" value="2"/>
</dbReference>
<evidence type="ECO:0000259" key="4">
    <source>
        <dbReference type="Pfam" id="PF13460"/>
    </source>
</evidence>
<dbReference type="InterPro" id="IPR036291">
    <property type="entry name" value="NAD(P)-bd_dom_sf"/>
</dbReference>
<dbReference type="Proteomes" id="UP000002630">
    <property type="component" value="Unassembled WGS sequence"/>
</dbReference>
<evidence type="ECO:0000259" key="3">
    <source>
        <dbReference type="Pfam" id="PF08547"/>
    </source>
</evidence>
<dbReference type="OrthoDB" id="426386at2759"/>
<dbReference type="Pfam" id="PF08547">
    <property type="entry name" value="CIA30"/>
    <property type="match status" value="1"/>
</dbReference>
<evidence type="ECO:0000313" key="6">
    <source>
        <dbReference type="Proteomes" id="UP000002630"/>
    </source>
</evidence>
<dbReference type="STRING" id="2880.D8LEE1"/>
<dbReference type="eggNOG" id="KOG1203">
    <property type="taxonomic scope" value="Eukaryota"/>
</dbReference>
<dbReference type="PANTHER" id="PTHR15020:SF11">
    <property type="entry name" value="OS06G0360300 PROTEIN"/>
    <property type="match status" value="1"/>
</dbReference>
<dbReference type="EMBL" id="FN649760">
    <property type="protein sequence ID" value="CBN74227.1"/>
    <property type="molecule type" value="Genomic_DNA"/>
</dbReference>
<reference evidence="5 6" key="1">
    <citation type="journal article" date="2010" name="Nature">
        <title>The Ectocarpus genome and the independent evolution of multicellularity in brown algae.</title>
        <authorList>
            <person name="Cock J.M."/>
            <person name="Sterck L."/>
            <person name="Rouze P."/>
            <person name="Scornet D."/>
            <person name="Allen A.E."/>
            <person name="Amoutzias G."/>
            <person name="Anthouard V."/>
            <person name="Artiguenave F."/>
            <person name="Aury J.M."/>
            <person name="Badger J.H."/>
            <person name="Beszteri B."/>
            <person name="Billiau K."/>
            <person name="Bonnet E."/>
            <person name="Bothwell J.H."/>
            <person name="Bowler C."/>
            <person name="Boyen C."/>
            <person name="Brownlee C."/>
            <person name="Carrano C.J."/>
            <person name="Charrier B."/>
            <person name="Cho G.Y."/>
            <person name="Coelho S.M."/>
            <person name="Collen J."/>
            <person name="Corre E."/>
            <person name="Da Silva C."/>
            <person name="Delage L."/>
            <person name="Delaroque N."/>
            <person name="Dittami S.M."/>
            <person name="Doulbeau S."/>
            <person name="Elias M."/>
            <person name="Farnham G."/>
            <person name="Gachon C.M."/>
            <person name="Gschloessl B."/>
            <person name="Heesch S."/>
            <person name="Jabbari K."/>
            <person name="Jubin C."/>
            <person name="Kawai H."/>
            <person name="Kimura K."/>
            <person name="Kloareg B."/>
            <person name="Kupper F.C."/>
            <person name="Lang D."/>
            <person name="Le Bail A."/>
            <person name="Leblanc C."/>
            <person name="Lerouge P."/>
            <person name="Lohr M."/>
            <person name="Lopez P.J."/>
            <person name="Martens C."/>
            <person name="Maumus F."/>
            <person name="Michel G."/>
            <person name="Miranda-Saavedra D."/>
            <person name="Morales J."/>
            <person name="Moreau H."/>
            <person name="Motomura T."/>
            <person name="Nagasato C."/>
            <person name="Napoli C.A."/>
            <person name="Nelson D.R."/>
            <person name="Nyvall-Collen P."/>
            <person name="Peters A.F."/>
            <person name="Pommier C."/>
            <person name="Potin P."/>
            <person name="Poulain J."/>
            <person name="Quesneville H."/>
            <person name="Read B."/>
            <person name="Rensing S.A."/>
            <person name="Ritter A."/>
            <person name="Rousvoal S."/>
            <person name="Samanta M."/>
            <person name="Samson G."/>
            <person name="Schroeder D.C."/>
            <person name="Segurens B."/>
            <person name="Strittmatter M."/>
            <person name="Tonon T."/>
            <person name="Tregear J.W."/>
            <person name="Valentin K."/>
            <person name="von Dassow P."/>
            <person name="Yamagishi T."/>
            <person name="Van de Peer Y."/>
            <person name="Wincker P."/>
        </authorList>
    </citation>
    <scope>NUCLEOTIDE SEQUENCE [LARGE SCALE GENOMIC DNA]</scope>
    <source>
        <strain evidence="6">Ec32 / CCAP1310/4</strain>
    </source>
</reference>
<feature type="region of interest" description="Disordered" evidence="1">
    <location>
        <begin position="204"/>
        <end position="234"/>
    </location>
</feature>
<feature type="domain" description="NADH:ubiquinone oxidoreductase intermediate-associated protein 30" evidence="3">
    <location>
        <begin position="234"/>
        <end position="402"/>
    </location>
</feature>
<feature type="chain" id="PRO_5003117116" evidence="2">
    <location>
        <begin position="27"/>
        <end position="603"/>
    </location>
</feature>
<dbReference type="AlphaFoldDB" id="D8LEE1"/>
<gene>
    <name evidence="5" type="ORF">Esi_0013_0187</name>
</gene>
<dbReference type="SUPFAM" id="SSF49785">
    <property type="entry name" value="Galactose-binding domain-like"/>
    <property type="match status" value="1"/>
</dbReference>
<feature type="signal peptide" evidence="2">
    <location>
        <begin position="1"/>
        <end position="26"/>
    </location>
</feature>
<dbReference type="SUPFAM" id="SSF51735">
    <property type="entry name" value="NAD(P)-binding Rossmann-fold domains"/>
    <property type="match status" value="1"/>
</dbReference>
<evidence type="ECO:0000256" key="1">
    <source>
        <dbReference type="SAM" id="MobiDB-lite"/>
    </source>
</evidence>
<feature type="domain" description="NAD(P)-binding" evidence="4">
    <location>
        <begin position="100"/>
        <end position="199"/>
    </location>
</feature>
<dbReference type="Gene3D" id="3.40.50.720">
    <property type="entry name" value="NAD(P)-binding Rossmann-like Domain"/>
    <property type="match status" value="2"/>
</dbReference>
<name>D8LEE1_ECTSI</name>